<dbReference type="RefSeq" id="WP_013103294.1">
    <property type="nucleotide sequence ID" value="NZ_CP037939.1"/>
</dbReference>
<keyword evidence="2" id="KW-1185">Reference proteome</keyword>
<name>A0ABX5SL17_9LACO</name>
<dbReference type="Proteomes" id="UP000295756">
    <property type="component" value="Chromosome"/>
</dbReference>
<gene>
    <name evidence="1" type="ORF">EW139_03060</name>
</gene>
<proteinExistence type="predicted"/>
<reference evidence="1 2" key="1">
    <citation type="submission" date="2019-03" db="EMBL/GenBank/DDBJ databases">
        <title>Complete Genome Sequence of Leuconostoc kimchii strain NKJ218 Isolated from Homemade Kimchi.</title>
        <authorList>
            <person name="Jung J.Y."/>
            <person name="Jin H.M."/>
            <person name="Jung J.-W."/>
            <person name="Lee S.-Y."/>
            <person name="Ryu B.-G."/>
            <person name="Han S.-S."/>
            <person name="Kang H.K."/>
            <person name="Choi H.W."/>
            <person name="Chung E.J."/>
            <person name="Choi K.-M."/>
        </authorList>
    </citation>
    <scope>NUCLEOTIDE SEQUENCE [LARGE SCALE GENOMIC DNA]</scope>
    <source>
        <strain evidence="1 2">NKJ218</strain>
    </source>
</reference>
<evidence type="ECO:0000313" key="1">
    <source>
        <dbReference type="EMBL" id="QBR47152.1"/>
    </source>
</evidence>
<organism evidence="1 2">
    <name type="scientific">Leuconostoc kimchii</name>
    <dbReference type="NCBI Taxonomy" id="136609"/>
    <lineage>
        <taxon>Bacteria</taxon>
        <taxon>Bacillati</taxon>
        <taxon>Bacillota</taxon>
        <taxon>Bacilli</taxon>
        <taxon>Lactobacillales</taxon>
        <taxon>Lactobacillaceae</taxon>
        <taxon>Leuconostoc</taxon>
    </lineage>
</organism>
<protein>
    <submittedName>
        <fullName evidence="1">Uncharacterized protein</fullName>
    </submittedName>
</protein>
<sequence length="105" mass="11988">MQNYLTHHPMDSYMHYVVTFLNRFTVPKRHVPLKQQLSADDLIARLEIALNTNSPVTIQLNNSLLSEDVTNISGYVYQNNNGEILVQSPKTHSMTVVLPGMIRHL</sequence>
<accession>A0ABX5SL17</accession>
<dbReference type="EMBL" id="CP037939">
    <property type="protein sequence ID" value="QBR47152.1"/>
    <property type="molecule type" value="Genomic_DNA"/>
</dbReference>
<evidence type="ECO:0000313" key="2">
    <source>
        <dbReference type="Proteomes" id="UP000295756"/>
    </source>
</evidence>